<dbReference type="OrthoDB" id="1926212at2759"/>
<dbReference type="Pfam" id="PF00515">
    <property type="entry name" value="TPR_1"/>
    <property type="match status" value="5"/>
</dbReference>
<feature type="compositionally biased region" description="Basic residues" evidence="4">
    <location>
        <begin position="181"/>
        <end position="193"/>
    </location>
</feature>
<feature type="region of interest" description="Disordered" evidence="4">
    <location>
        <begin position="173"/>
        <end position="209"/>
    </location>
</feature>
<dbReference type="AlphaFoldDB" id="A0A0N1HXB6"/>
<feature type="repeat" description="TPR" evidence="3">
    <location>
        <begin position="765"/>
        <end position="798"/>
    </location>
</feature>
<evidence type="ECO:0000256" key="2">
    <source>
        <dbReference type="ARBA" id="ARBA00022803"/>
    </source>
</evidence>
<protein>
    <submittedName>
        <fullName evidence="5">Uncharacterized protein</fullName>
    </submittedName>
</protein>
<reference evidence="5 6" key="1">
    <citation type="journal article" date="2015" name="PLoS Pathog.">
        <title>Leptomonas seymouri: Adaptations to the Dixenous Life Cycle Analyzed by Genome Sequencing, Transcriptome Profiling and Co-infection with Leishmania donovani.</title>
        <authorList>
            <person name="Kraeva N."/>
            <person name="Butenko A."/>
            <person name="Hlavacova J."/>
            <person name="Kostygov A."/>
            <person name="Myskova J."/>
            <person name="Grybchuk D."/>
            <person name="Lestinova T."/>
            <person name="Votypka J."/>
            <person name="Volf P."/>
            <person name="Opperdoes F."/>
            <person name="Flegontov P."/>
            <person name="Lukes J."/>
            <person name="Yurchenko V."/>
        </authorList>
    </citation>
    <scope>NUCLEOTIDE SEQUENCE [LARGE SCALE GENOMIC DNA]</scope>
    <source>
        <strain evidence="5 6">ATCC 30220</strain>
    </source>
</reference>
<evidence type="ECO:0000256" key="1">
    <source>
        <dbReference type="ARBA" id="ARBA00022737"/>
    </source>
</evidence>
<dbReference type="OMA" id="RAYCFAR"/>
<keyword evidence="6" id="KW-1185">Reference proteome</keyword>
<dbReference type="PANTHER" id="PTHR44858:SF1">
    <property type="entry name" value="UDP-N-ACETYLGLUCOSAMINE--PEPTIDE N-ACETYLGLUCOSAMINYLTRANSFERASE SPINDLY-RELATED"/>
    <property type="match status" value="1"/>
</dbReference>
<feature type="repeat" description="TPR" evidence="3">
    <location>
        <begin position="123"/>
        <end position="156"/>
    </location>
</feature>
<dbReference type="Pfam" id="PF13432">
    <property type="entry name" value="TPR_16"/>
    <property type="match status" value="2"/>
</dbReference>
<feature type="region of interest" description="Disordered" evidence="4">
    <location>
        <begin position="281"/>
        <end position="367"/>
    </location>
</feature>
<dbReference type="SUPFAM" id="SSF48439">
    <property type="entry name" value="Protein prenylyltransferase"/>
    <property type="match status" value="1"/>
</dbReference>
<feature type="repeat" description="TPR" evidence="3">
    <location>
        <begin position="696"/>
        <end position="729"/>
    </location>
</feature>
<feature type="repeat" description="TPR" evidence="3">
    <location>
        <begin position="492"/>
        <end position="525"/>
    </location>
</feature>
<dbReference type="EMBL" id="LJSK01000105">
    <property type="protein sequence ID" value="KPI87038.1"/>
    <property type="molecule type" value="Genomic_DNA"/>
</dbReference>
<dbReference type="Gene3D" id="1.25.40.10">
    <property type="entry name" value="Tetratricopeptide repeat domain"/>
    <property type="match status" value="5"/>
</dbReference>
<feature type="compositionally biased region" description="Low complexity" evidence="4">
    <location>
        <begin position="325"/>
        <end position="349"/>
    </location>
</feature>
<dbReference type="SMART" id="SM00028">
    <property type="entry name" value="TPR"/>
    <property type="match status" value="15"/>
</dbReference>
<evidence type="ECO:0000256" key="4">
    <source>
        <dbReference type="SAM" id="MobiDB-lite"/>
    </source>
</evidence>
<evidence type="ECO:0000313" key="5">
    <source>
        <dbReference type="EMBL" id="KPI87038.1"/>
    </source>
</evidence>
<dbReference type="PANTHER" id="PTHR44858">
    <property type="entry name" value="TETRATRICOPEPTIDE REPEAT PROTEIN 6"/>
    <property type="match status" value="1"/>
</dbReference>
<dbReference type="InterPro" id="IPR050498">
    <property type="entry name" value="Ycf3"/>
</dbReference>
<organism evidence="5 6">
    <name type="scientific">Leptomonas seymouri</name>
    <dbReference type="NCBI Taxonomy" id="5684"/>
    <lineage>
        <taxon>Eukaryota</taxon>
        <taxon>Discoba</taxon>
        <taxon>Euglenozoa</taxon>
        <taxon>Kinetoplastea</taxon>
        <taxon>Metakinetoplastina</taxon>
        <taxon>Trypanosomatida</taxon>
        <taxon>Trypanosomatidae</taxon>
        <taxon>Leishmaniinae</taxon>
        <taxon>Leptomonas</taxon>
    </lineage>
</organism>
<dbReference type="InterPro" id="IPR019734">
    <property type="entry name" value="TPR_rpt"/>
</dbReference>
<sequence length="862" mass="95831">MSTLSISAGRPRRAARYNPCVPPEDAVARYSALLGRNAGTCLTRLQRAKAYVQLGDYASACKDFDEWIQQNTQSTKESSLNGEAAAAMTDALFYRGVCLARLAQVEAALEDFREVLHCEPARSRAMYELAACEARLGDFSNAVTHYEAALQLDEVGKEKELLLRYRLRRECKQQQVEQQQRQRRERRLQRRKPAKELPMPSSITSMGSSRLSDFRAMPNPPIPLSANTFTTGNFAVSAAATDEMSPRSPISFCGAVNASSSSQLSVDAVSDSVAEAVSLSEYTTPAVEQESKRAAFRPPPPLFHSSASRHVPISQRHALESDDFTGVSSSTESSPGRSSVETSAGVEEGSNGGGGMRPRWTDVENDMDGVSAVDPACALSSCSEVYDDDFAEVEVREGAQNLDASANANMSPGRAANPPPLLTAAYYYQRGLQHRRRGELKAAIDMYTKVLVLSPAHFKSLFNRAFCYDKLNDYDPAIRDYSNAVKLDPENAFTYYNLGISYDHKGRHSRAVQAFTHAIELDNTRPDFYHNRGFSQRKQLRFEAAIDDYTAAIALDSSHFKSYYNRAYCYCTLGRYVEAAADYSAALRIDNRNANAYHNRGVALEKLGKLNEALEDFTRALQRDPTLTFSLNARGLVYDQLQQYDKALEDFTRAIELDKRNPSWLHNRGYTYRNMGQLELAIADYTASIKLAPHSCTAYNNRAFAYRKLGRYEEAIEDYTVVLREEPTAVAKALNNRAYCFARLGLFEDAIRDYTEVLATDAVNAHALYNRGISYEKCANYNAAIDDFTRAIQIAPEATVSSNAYYSRGTSRLQLNQVPQARADLKLALKLDSLASGLRGRALKVFQTDHPAGRLLQELGVA</sequence>
<dbReference type="Pfam" id="PF13181">
    <property type="entry name" value="TPR_8"/>
    <property type="match status" value="2"/>
</dbReference>
<evidence type="ECO:0000313" key="6">
    <source>
        <dbReference type="Proteomes" id="UP000038009"/>
    </source>
</evidence>
<name>A0A0N1HXB6_LEPSE</name>
<feature type="repeat" description="TPR" evidence="3">
    <location>
        <begin position="594"/>
        <end position="627"/>
    </location>
</feature>
<feature type="repeat" description="TPR" evidence="3">
    <location>
        <begin position="458"/>
        <end position="491"/>
    </location>
</feature>
<dbReference type="SUPFAM" id="SSF48452">
    <property type="entry name" value="TPR-like"/>
    <property type="match status" value="2"/>
</dbReference>
<feature type="repeat" description="TPR" evidence="3">
    <location>
        <begin position="89"/>
        <end position="122"/>
    </location>
</feature>
<keyword evidence="1" id="KW-0677">Repeat</keyword>
<feature type="repeat" description="TPR" evidence="3">
    <location>
        <begin position="628"/>
        <end position="661"/>
    </location>
</feature>
<dbReference type="PROSITE" id="PS50005">
    <property type="entry name" value="TPR"/>
    <property type="match status" value="11"/>
</dbReference>
<feature type="repeat" description="TPR" evidence="3">
    <location>
        <begin position="662"/>
        <end position="695"/>
    </location>
</feature>
<gene>
    <name evidence="5" type="ORF">ABL78_3903</name>
</gene>
<evidence type="ECO:0000256" key="3">
    <source>
        <dbReference type="PROSITE-ProRule" id="PRU00339"/>
    </source>
</evidence>
<proteinExistence type="predicted"/>
<dbReference type="PROSITE" id="PS50293">
    <property type="entry name" value="TPR_REGION"/>
    <property type="match status" value="3"/>
</dbReference>
<keyword evidence="2 3" id="KW-0802">TPR repeat</keyword>
<dbReference type="Proteomes" id="UP000038009">
    <property type="component" value="Unassembled WGS sequence"/>
</dbReference>
<dbReference type="InterPro" id="IPR011990">
    <property type="entry name" value="TPR-like_helical_dom_sf"/>
</dbReference>
<feature type="repeat" description="TPR" evidence="3">
    <location>
        <begin position="560"/>
        <end position="593"/>
    </location>
</feature>
<comment type="caution">
    <text evidence="5">The sequence shown here is derived from an EMBL/GenBank/DDBJ whole genome shotgun (WGS) entry which is preliminary data.</text>
</comment>
<dbReference type="VEuPathDB" id="TriTrypDB:Lsey_0105_0210"/>
<accession>A0A0N1HXB6</accession>
<feature type="repeat" description="TPR" evidence="3">
    <location>
        <begin position="424"/>
        <end position="457"/>
    </location>
</feature>